<reference evidence="1" key="1">
    <citation type="submission" date="2022-06" db="EMBL/GenBank/DDBJ databases">
        <authorList>
            <consortium name="SYNGENTA / RWTH Aachen University"/>
        </authorList>
    </citation>
    <scope>NUCLEOTIDE SEQUENCE</scope>
</reference>
<organism evidence="1 2">
    <name type="scientific">Phakopsora pachyrhizi</name>
    <name type="common">Asian soybean rust disease fungus</name>
    <dbReference type="NCBI Taxonomy" id="170000"/>
    <lineage>
        <taxon>Eukaryota</taxon>
        <taxon>Fungi</taxon>
        <taxon>Dikarya</taxon>
        <taxon>Basidiomycota</taxon>
        <taxon>Pucciniomycotina</taxon>
        <taxon>Pucciniomycetes</taxon>
        <taxon>Pucciniales</taxon>
        <taxon>Phakopsoraceae</taxon>
        <taxon>Phakopsora</taxon>
    </lineage>
</organism>
<proteinExistence type="predicted"/>
<dbReference type="Proteomes" id="UP001153365">
    <property type="component" value="Unassembled WGS sequence"/>
</dbReference>
<comment type="caution">
    <text evidence="1">The sequence shown here is derived from an EMBL/GenBank/DDBJ whole genome shotgun (WGS) entry which is preliminary data.</text>
</comment>
<name>A0AAV0BBB8_PHAPC</name>
<dbReference type="AlphaFoldDB" id="A0AAV0BBB8"/>
<evidence type="ECO:0000313" key="1">
    <source>
        <dbReference type="EMBL" id="CAH7684401.1"/>
    </source>
</evidence>
<dbReference type="EMBL" id="CALTRL010005382">
    <property type="protein sequence ID" value="CAH7684401.1"/>
    <property type="molecule type" value="Genomic_DNA"/>
</dbReference>
<keyword evidence="2" id="KW-1185">Reference proteome</keyword>
<evidence type="ECO:0000313" key="2">
    <source>
        <dbReference type="Proteomes" id="UP001153365"/>
    </source>
</evidence>
<sequence>MKVLAYSVLNQGPREDKVKQRKEDEALVDNETWSRRELMDESLLSEPDIF</sequence>
<protein>
    <submittedName>
        <fullName evidence="1">Uncharacterized protein</fullName>
    </submittedName>
</protein>
<gene>
    <name evidence="1" type="ORF">PPACK8108_LOCUS18579</name>
</gene>
<accession>A0AAV0BBB8</accession>